<protein>
    <recommendedName>
        <fullName evidence="4">Kynurenine formamidase</fullName>
    </recommendedName>
</protein>
<comment type="similarity">
    <text evidence="1">Belongs to the Cyclase 1 superfamily.</text>
</comment>
<dbReference type="InterPro" id="IPR007325">
    <property type="entry name" value="KFase/CYL"/>
</dbReference>
<reference evidence="2 3" key="1">
    <citation type="submission" date="2019-01" db="EMBL/GenBank/DDBJ databases">
        <title>Genome sequencing of the rare red list fungi Fomitopsis rosea.</title>
        <authorList>
            <person name="Buettner E."/>
            <person name="Kellner H."/>
        </authorList>
    </citation>
    <scope>NUCLEOTIDE SEQUENCE [LARGE SCALE GENOMIC DNA]</scope>
    <source>
        <strain evidence="2 3">DSM 105464</strain>
    </source>
</reference>
<dbReference type="InterPro" id="IPR037175">
    <property type="entry name" value="KFase_sf"/>
</dbReference>
<accession>A0A4Y9YFL3</accession>
<evidence type="ECO:0000313" key="3">
    <source>
        <dbReference type="Proteomes" id="UP000298390"/>
    </source>
</evidence>
<name>A0A4Y9YFL3_9APHY</name>
<dbReference type="GO" id="GO:0004061">
    <property type="term" value="F:arylformamidase activity"/>
    <property type="evidence" value="ECO:0007669"/>
    <property type="project" value="InterPro"/>
</dbReference>
<dbReference type="Proteomes" id="UP000298390">
    <property type="component" value="Unassembled WGS sequence"/>
</dbReference>
<dbReference type="STRING" id="34475.A0A4Y9YFL3"/>
<evidence type="ECO:0000313" key="2">
    <source>
        <dbReference type="EMBL" id="TFY61344.1"/>
    </source>
</evidence>
<dbReference type="Gene3D" id="3.50.30.50">
    <property type="entry name" value="Putative cyclase"/>
    <property type="match status" value="1"/>
</dbReference>
<dbReference type="EMBL" id="SEKV01000211">
    <property type="protein sequence ID" value="TFY61344.1"/>
    <property type="molecule type" value="Genomic_DNA"/>
</dbReference>
<dbReference type="SUPFAM" id="SSF102198">
    <property type="entry name" value="Putative cyclase"/>
    <property type="match status" value="1"/>
</dbReference>
<dbReference type="Pfam" id="PF04199">
    <property type="entry name" value="Cyclase"/>
    <property type="match status" value="1"/>
</dbReference>
<organism evidence="2 3">
    <name type="scientific">Rhodofomes roseus</name>
    <dbReference type="NCBI Taxonomy" id="34475"/>
    <lineage>
        <taxon>Eukaryota</taxon>
        <taxon>Fungi</taxon>
        <taxon>Dikarya</taxon>
        <taxon>Basidiomycota</taxon>
        <taxon>Agaricomycotina</taxon>
        <taxon>Agaricomycetes</taxon>
        <taxon>Polyporales</taxon>
        <taxon>Rhodofomes</taxon>
    </lineage>
</organism>
<gene>
    <name evidence="2" type="ORF">EVJ58_g4564</name>
</gene>
<dbReference type="PANTHER" id="PTHR31118:SF12">
    <property type="entry name" value="CYCLASE-LIKE PROTEIN 2"/>
    <property type="match status" value="1"/>
</dbReference>
<dbReference type="PANTHER" id="PTHR31118">
    <property type="entry name" value="CYCLASE-LIKE PROTEIN 2"/>
    <property type="match status" value="1"/>
</dbReference>
<proteinExistence type="inferred from homology"/>
<sequence length="233" mass="25427">MGDPTALDLARKRRVIDLTHPLVPDGVPACPGHPKYNAEHTFKLSDGAFANVHTLTIGTHTGTHIDAPYHFYDDACPVNRLDLSLLAAAPAVVVDVRHKAAHEAITWEDLRKYESGIREGAAVLFCTGWASRYGRPDYSDHPYLEVDAAQQLLERGVRVIGADTISPDEWRLDGGDTGMVHRIVLRAGGIIVENLQGLEDVVDSGWENPRVSLLPLSLAGCDGSPIRAVAWER</sequence>
<dbReference type="AlphaFoldDB" id="A0A4Y9YFL3"/>
<comment type="caution">
    <text evidence="2">The sequence shown here is derived from an EMBL/GenBank/DDBJ whole genome shotgun (WGS) entry which is preliminary data.</text>
</comment>
<evidence type="ECO:0000256" key="1">
    <source>
        <dbReference type="ARBA" id="ARBA00007865"/>
    </source>
</evidence>
<evidence type="ECO:0008006" key="4">
    <source>
        <dbReference type="Google" id="ProtNLM"/>
    </source>
</evidence>
<dbReference type="GO" id="GO:0019441">
    <property type="term" value="P:L-tryptophan catabolic process to kynurenine"/>
    <property type="evidence" value="ECO:0007669"/>
    <property type="project" value="InterPro"/>
</dbReference>